<evidence type="ECO:0000256" key="1">
    <source>
        <dbReference type="ARBA" id="ARBA00010638"/>
    </source>
</evidence>
<dbReference type="InterPro" id="IPR024185">
    <property type="entry name" value="FTHF_cligase-like_sf"/>
</dbReference>
<comment type="cofactor">
    <cofactor evidence="5">
        <name>Mg(2+)</name>
        <dbReference type="ChEBI" id="CHEBI:18420"/>
    </cofactor>
</comment>
<dbReference type="InterPro" id="IPR002698">
    <property type="entry name" value="FTHF_cligase"/>
</dbReference>
<dbReference type="PIRSF" id="PIRSF006806">
    <property type="entry name" value="FTHF_cligase"/>
    <property type="match status" value="1"/>
</dbReference>
<evidence type="ECO:0000313" key="6">
    <source>
        <dbReference type="EMBL" id="MBO0932872.1"/>
    </source>
</evidence>
<comment type="catalytic activity">
    <reaction evidence="5">
        <text>(6S)-5-formyl-5,6,7,8-tetrahydrofolate + ATP = (6R)-5,10-methenyltetrahydrofolate + ADP + phosphate</text>
        <dbReference type="Rhea" id="RHEA:10488"/>
        <dbReference type="ChEBI" id="CHEBI:30616"/>
        <dbReference type="ChEBI" id="CHEBI:43474"/>
        <dbReference type="ChEBI" id="CHEBI:57455"/>
        <dbReference type="ChEBI" id="CHEBI:57457"/>
        <dbReference type="ChEBI" id="CHEBI:456216"/>
        <dbReference type="EC" id="6.3.3.2"/>
    </reaction>
</comment>
<dbReference type="Gene3D" id="3.40.50.10420">
    <property type="entry name" value="NagB/RpiA/CoA transferase-like"/>
    <property type="match status" value="1"/>
</dbReference>
<dbReference type="PANTHER" id="PTHR23407:SF1">
    <property type="entry name" value="5-FORMYLTETRAHYDROFOLATE CYCLO-LIGASE"/>
    <property type="match status" value="1"/>
</dbReference>
<dbReference type="GO" id="GO:0030272">
    <property type="term" value="F:5-formyltetrahydrofolate cyclo-ligase activity"/>
    <property type="evidence" value="ECO:0007669"/>
    <property type="project" value="UniProtKB-EC"/>
</dbReference>
<evidence type="ECO:0000313" key="7">
    <source>
        <dbReference type="Proteomes" id="UP000664795"/>
    </source>
</evidence>
<dbReference type="GO" id="GO:0035999">
    <property type="term" value="P:tetrahydrofolate interconversion"/>
    <property type="evidence" value="ECO:0007669"/>
    <property type="project" value="TreeGrafter"/>
</dbReference>
<organism evidence="6 7">
    <name type="scientific">Fibrella aquatilis</name>
    <dbReference type="NCBI Taxonomy" id="2817059"/>
    <lineage>
        <taxon>Bacteria</taxon>
        <taxon>Pseudomonadati</taxon>
        <taxon>Bacteroidota</taxon>
        <taxon>Cytophagia</taxon>
        <taxon>Cytophagales</taxon>
        <taxon>Spirosomataceae</taxon>
        <taxon>Fibrella</taxon>
    </lineage>
</organism>
<keyword evidence="3 4" id="KW-0067">ATP-binding</keyword>
<proteinExistence type="inferred from homology"/>
<accession>A0A939JXE9</accession>
<feature type="binding site" evidence="4">
    <location>
        <begin position="3"/>
        <end position="7"/>
    </location>
    <ligand>
        <name>ATP</name>
        <dbReference type="ChEBI" id="CHEBI:30616"/>
    </ligand>
</feature>
<dbReference type="GO" id="GO:0046872">
    <property type="term" value="F:metal ion binding"/>
    <property type="evidence" value="ECO:0007669"/>
    <property type="project" value="UniProtKB-KW"/>
</dbReference>
<dbReference type="AlphaFoldDB" id="A0A939JXE9"/>
<evidence type="ECO:0000256" key="4">
    <source>
        <dbReference type="PIRSR" id="PIRSR006806-1"/>
    </source>
</evidence>
<gene>
    <name evidence="6" type="ORF">J2I48_17815</name>
</gene>
<dbReference type="NCBIfam" id="TIGR02727">
    <property type="entry name" value="MTHFS_bact"/>
    <property type="match status" value="1"/>
</dbReference>
<feature type="binding site" evidence="4">
    <location>
        <position position="54"/>
    </location>
    <ligand>
        <name>substrate</name>
    </ligand>
</feature>
<name>A0A939JXE9_9BACT</name>
<evidence type="ECO:0000256" key="5">
    <source>
        <dbReference type="RuleBase" id="RU361279"/>
    </source>
</evidence>
<dbReference type="Proteomes" id="UP000664795">
    <property type="component" value="Unassembled WGS sequence"/>
</dbReference>
<protein>
    <recommendedName>
        <fullName evidence="5">5-formyltetrahydrofolate cyclo-ligase</fullName>
        <ecNumber evidence="5">6.3.3.2</ecNumber>
    </recommendedName>
</protein>
<comment type="similarity">
    <text evidence="1 5">Belongs to the 5-formyltetrahydrofolate cyclo-ligase family.</text>
</comment>
<dbReference type="PANTHER" id="PTHR23407">
    <property type="entry name" value="ATPASE INHIBITOR/5-FORMYLTETRAHYDROFOLATE CYCLO-LIGASE"/>
    <property type="match status" value="1"/>
</dbReference>
<keyword evidence="2 4" id="KW-0547">Nucleotide-binding</keyword>
<feature type="binding site" evidence="4">
    <location>
        <position position="61"/>
    </location>
    <ligand>
        <name>substrate</name>
    </ligand>
</feature>
<dbReference type="EMBL" id="JAFMYU010000015">
    <property type="protein sequence ID" value="MBO0932872.1"/>
    <property type="molecule type" value="Genomic_DNA"/>
</dbReference>
<evidence type="ECO:0000256" key="2">
    <source>
        <dbReference type="ARBA" id="ARBA00022741"/>
    </source>
</evidence>
<sequence length="196" mass="22183">MNKAQLRAEYKQKRVLLTPEVVFTLSQQVADQFFADQKIQHALAEPTAVLHTFLPIRRQHEVDTWPIIRRIWTEFPHVRVLSSVTDLATHMLTSFDLQPDTVLVENHLGIPEPATLPEPVWSLPTLVLVPLLAFDKQGHRVGYGGGYYDRFLTQTGPDCLKIGLSLFGPVPTIIDVESTDVTLEGCVGPERFYWLP</sequence>
<keyword evidence="5" id="KW-0460">Magnesium</keyword>
<dbReference type="Pfam" id="PF01812">
    <property type="entry name" value="5-FTHF_cyc-lig"/>
    <property type="match status" value="1"/>
</dbReference>
<dbReference type="SUPFAM" id="SSF100950">
    <property type="entry name" value="NagB/RpiA/CoA transferase-like"/>
    <property type="match status" value="1"/>
</dbReference>
<dbReference type="GO" id="GO:0005524">
    <property type="term" value="F:ATP binding"/>
    <property type="evidence" value="ECO:0007669"/>
    <property type="project" value="UniProtKB-KW"/>
</dbReference>
<dbReference type="RefSeq" id="WP_207336837.1">
    <property type="nucleotide sequence ID" value="NZ_JAFMYU010000015.1"/>
</dbReference>
<comment type="caution">
    <text evidence="6">The sequence shown here is derived from an EMBL/GenBank/DDBJ whole genome shotgun (WGS) entry which is preliminary data.</text>
</comment>
<reference evidence="6 7" key="1">
    <citation type="submission" date="2021-03" db="EMBL/GenBank/DDBJ databases">
        <title>Fibrella sp. HMF5036 genome sequencing and assembly.</title>
        <authorList>
            <person name="Kang H."/>
            <person name="Kim H."/>
            <person name="Bae S."/>
            <person name="Joh K."/>
        </authorList>
    </citation>
    <scope>NUCLEOTIDE SEQUENCE [LARGE SCALE GENOMIC DNA]</scope>
    <source>
        <strain evidence="6 7">HMF5036</strain>
    </source>
</reference>
<keyword evidence="7" id="KW-1185">Reference proteome</keyword>
<feature type="binding site" evidence="4">
    <location>
        <begin position="140"/>
        <end position="148"/>
    </location>
    <ligand>
        <name>ATP</name>
        <dbReference type="ChEBI" id="CHEBI:30616"/>
    </ligand>
</feature>
<keyword evidence="6" id="KW-0436">Ligase</keyword>
<dbReference type="GO" id="GO:0009396">
    <property type="term" value="P:folic acid-containing compound biosynthetic process"/>
    <property type="evidence" value="ECO:0007669"/>
    <property type="project" value="TreeGrafter"/>
</dbReference>
<keyword evidence="5" id="KW-0479">Metal-binding</keyword>
<dbReference type="InterPro" id="IPR037171">
    <property type="entry name" value="NagB/RpiA_transferase-like"/>
</dbReference>
<evidence type="ECO:0000256" key="3">
    <source>
        <dbReference type="ARBA" id="ARBA00022840"/>
    </source>
</evidence>
<dbReference type="EC" id="6.3.3.2" evidence="5"/>